<evidence type="ECO:0000313" key="4">
    <source>
        <dbReference type="Proteomes" id="UP000028042"/>
    </source>
</evidence>
<dbReference type="NCBIfam" id="NF033529">
    <property type="entry name" value="transpos_ISLre2"/>
    <property type="match status" value="1"/>
</dbReference>
<dbReference type="GeneID" id="93072714"/>
<gene>
    <name evidence="2" type="ORF">CLPA_c04850</name>
    <name evidence="3" type="ORF">CP6013_02663</name>
</gene>
<name>A0A0H3J6K1_CLOPA</name>
<reference evidence="3 4" key="3">
    <citation type="journal article" name="Genome Announc.">
        <title>Improved Draft Genome Sequence of Clostridium pasteurianum Strain ATCC 6013 (DSM 525) Using a Hybrid Next-Generation Sequencing Approach.</title>
        <authorList>
            <person name="Pyne M.E."/>
            <person name="Utturkar S."/>
            <person name="Brown S.D."/>
            <person name="Moo-Young M."/>
            <person name="Chung D.A."/>
            <person name="Chou C.P."/>
        </authorList>
    </citation>
    <scope>NUCLEOTIDE SEQUENCE [LARGE SCALE GENOMIC DNA]</scope>
    <source>
        <strain evidence="3 4">ATCC 6013</strain>
    </source>
</reference>
<proteinExistence type="inferred from homology"/>
<dbReference type="eggNOG" id="ENOG5031FFI">
    <property type="taxonomic scope" value="Bacteria"/>
</dbReference>
<dbReference type="EMBL" id="JPGY02000001">
    <property type="protein sequence ID" value="KRU13415.1"/>
    <property type="molecule type" value="Genomic_DNA"/>
</dbReference>
<dbReference type="EMBL" id="CP009268">
    <property type="protein sequence ID" value="AJA50573.1"/>
    <property type="molecule type" value="Genomic_DNA"/>
</dbReference>
<sequence length="493" mass="56849">MYKISLNDENITFKGLEKKIYEYVCNLACSIMRETLDQIDKRLMDERDTSSLRDKGKRHTCIKTIMGNVEIDRRIYEYRVDGGKKAYKYLLDEYLEMDTIGHMSMNLVENILSNVTEISYRKTANNIKLMCNQDVSHTAVWNVVQGFGEKLKERDARKVELSKQGKLSGAKEVKVLFQEQDGIWLNIQGKNKPVKGKNKKKELKLGISYEGWKKRHSSKNEYVVENKLVCASFGDAKTFKELSKATVEEVYNVDEIDTRIINGDGAAWIKASIEDEGIYYQLDPFHKSQAVLRAVNDKQEAKKLIDLLHKGKVSESLNSIEQLMIKNNADEKEMKKLSNLYNYFVNNKEGLIPYHLREDIKLPEPPEGLEYRHLGTMEHNICDVLAQRMKGRKMSWSISGAENMAKIQAERFSNRLYKSLDELCNSVLTKEKFDKIEEIIVLSAAEVNKNISKSKTYAVHKGKVPFTGSAITNGRKAIRRIFEDRCFSELVYR</sequence>
<evidence type="ECO:0000313" key="2">
    <source>
        <dbReference type="EMBL" id="AJA50573.1"/>
    </source>
</evidence>
<dbReference type="Proteomes" id="UP000028042">
    <property type="component" value="Unassembled WGS sequence"/>
</dbReference>
<keyword evidence="5" id="KW-1185">Reference proteome</keyword>
<dbReference type="InterPro" id="IPR009620">
    <property type="entry name" value="UPF0236"/>
</dbReference>
<comment type="similarity">
    <text evidence="1">Belongs to the UPF0236 family.</text>
</comment>
<dbReference type="Pfam" id="PF06782">
    <property type="entry name" value="UPF0236"/>
    <property type="match status" value="1"/>
</dbReference>
<reference evidence="2 5" key="1">
    <citation type="journal article" date="2015" name="Genome Announc.">
        <title>Complete Genome Sequence of the Nitrogen-Fixing and Solvent-Producing Clostridium pasteurianum DSM 525.</title>
        <authorList>
            <person name="Poehlein A."/>
            <person name="Grosse-Honebrink A."/>
            <person name="Zhang Y."/>
            <person name="Minton N.P."/>
            <person name="Daniel R."/>
        </authorList>
    </citation>
    <scope>NUCLEOTIDE SEQUENCE [LARGE SCALE GENOMIC DNA]</scope>
    <source>
        <strain evidence="2">DSM 525</strain>
        <strain evidence="5">DSM 525 / ATCC 6013</strain>
    </source>
</reference>
<accession>A0A0H3J6K1</accession>
<dbReference type="KEGG" id="cpae:CPAST_c04850"/>
<reference evidence="3" key="2">
    <citation type="submission" date="2015-10" db="EMBL/GenBank/DDBJ databases">
        <title>Improved Draft Genome Sequence of Clostridium pasteurianum Strain ATCC 6013 (DSM 525) Using a Hybrid Next-Generation Sequencing Approach.</title>
        <authorList>
            <person name="Pyne M.E."/>
            <person name="Utturkar S.M."/>
            <person name="Brown S.D."/>
            <person name="Moo-Young M."/>
            <person name="Chung D.A."/>
            <person name="Chou P.C."/>
        </authorList>
    </citation>
    <scope>NUCLEOTIDE SEQUENCE</scope>
    <source>
        <strain evidence="3">ATCC 6013</strain>
    </source>
</reference>
<organism evidence="2 5">
    <name type="scientific">Clostridium pasteurianum DSM 525 = ATCC 6013</name>
    <dbReference type="NCBI Taxonomy" id="1262449"/>
    <lineage>
        <taxon>Bacteria</taxon>
        <taxon>Bacillati</taxon>
        <taxon>Bacillota</taxon>
        <taxon>Clostridia</taxon>
        <taxon>Eubacteriales</taxon>
        <taxon>Clostridiaceae</taxon>
        <taxon>Clostridium</taxon>
    </lineage>
</organism>
<dbReference type="KEGG" id="cpat:CLPA_c04850"/>
<dbReference type="AlphaFoldDB" id="A0A0H3J6K1"/>
<protein>
    <recommendedName>
        <fullName evidence="6">ISLre2 family transposase</fullName>
    </recommendedName>
</protein>
<evidence type="ECO:0000313" key="3">
    <source>
        <dbReference type="EMBL" id="KRU13415.1"/>
    </source>
</evidence>
<dbReference type="RefSeq" id="WP_004455165.1">
    <property type="nucleotide sequence ID" value="NZ_ANZB01000001.1"/>
</dbReference>
<evidence type="ECO:0000313" key="5">
    <source>
        <dbReference type="Proteomes" id="UP000030905"/>
    </source>
</evidence>
<evidence type="ECO:0008006" key="6">
    <source>
        <dbReference type="Google" id="ProtNLM"/>
    </source>
</evidence>
<evidence type="ECO:0000256" key="1">
    <source>
        <dbReference type="ARBA" id="ARBA00006539"/>
    </source>
</evidence>
<dbReference type="PATRIC" id="fig|1262449.3.peg.376"/>
<dbReference type="Proteomes" id="UP000030905">
    <property type="component" value="Chromosome"/>
</dbReference>